<name>A0A4R4YPM4_9ACTN</name>
<dbReference type="InterPro" id="IPR011006">
    <property type="entry name" value="CheY-like_superfamily"/>
</dbReference>
<dbReference type="InterPro" id="IPR000792">
    <property type="entry name" value="Tscrpt_reg_LuxR_C"/>
</dbReference>
<feature type="modified residue" description="4-aspartylphosphate" evidence="5">
    <location>
        <position position="97"/>
    </location>
</feature>
<dbReference type="Pfam" id="PF00196">
    <property type="entry name" value="GerE"/>
    <property type="match status" value="1"/>
</dbReference>
<dbReference type="OrthoDB" id="9808843at2"/>
<dbReference type="PRINTS" id="PR00038">
    <property type="entry name" value="HTHLUXR"/>
</dbReference>
<dbReference type="CDD" id="cd17535">
    <property type="entry name" value="REC_NarL-like"/>
    <property type="match status" value="1"/>
</dbReference>
<dbReference type="SMART" id="SM00448">
    <property type="entry name" value="REC"/>
    <property type="match status" value="1"/>
</dbReference>
<accession>A0A4R4YPM4</accession>
<dbReference type="PROSITE" id="PS00622">
    <property type="entry name" value="HTH_LUXR_1"/>
    <property type="match status" value="1"/>
</dbReference>
<dbReference type="GO" id="GO:0000160">
    <property type="term" value="P:phosphorelay signal transduction system"/>
    <property type="evidence" value="ECO:0007669"/>
    <property type="project" value="InterPro"/>
</dbReference>
<dbReference type="InterPro" id="IPR058245">
    <property type="entry name" value="NreC/VraR/RcsB-like_REC"/>
</dbReference>
<evidence type="ECO:0000256" key="6">
    <source>
        <dbReference type="SAM" id="MobiDB-lite"/>
    </source>
</evidence>
<evidence type="ECO:0000256" key="4">
    <source>
        <dbReference type="ARBA" id="ARBA00023163"/>
    </source>
</evidence>
<evidence type="ECO:0000259" key="7">
    <source>
        <dbReference type="PROSITE" id="PS50043"/>
    </source>
</evidence>
<evidence type="ECO:0000259" key="8">
    <source>
        <dbReference type="PROSITE" id="PS50110"/>
    </source>
</evidence>
<feature type="region of interest" description="Disordered" evidence="6">
    <location>
        <begin position="1"/>
        <end position="37"/>
    </location>
</feature>
<dbReference type="CDD" id="cd06170">
    <property type="entry name" value="LuxR_C_like"/>
    <property type="match status" value="1"/>
</dbReference>
<evidence type="ECO:0000256" key="1">
    <source>
        <dbReference type="ARBA" id="ARBA00022553"/>
    </source>
</evidence>
<evidence type="ECO:0000313" key="9">
    <source>
        <dbReference type="EMBL" id="TDD46089.1"/>
    </source>
</evidence>
<organism evidence="9 10">
    <name type="scientific">Nonomuraea terrae</name>
    <dbReference type="NCBI Taxonomy" id="2530383"/>
    <lineage>
        <taxon>Bacteria</taxon>
        <taxon>Bacillati</taxon>
        <taxon>Actinomycetota</taxon>
        <taxon>Actinomycetes</taxon>
        <taxon>Streptosporangiales</taxon>
        <taxon>Streptosporangiaceae</taxon>
        <taxon>Nonomuraea</taxon>
    </lineage>
</organism>
<keyword evidence="2" id="KW-0805">Transcription regulation</keyword>
<evidence type="ECO:0000256" key="2">
    <source>
        <dbReference type="ARBA" id="ARBA00023015"/>
    </source>
</evidence>
<sequence length="263" mass="27735">MEPAPRGGADGGGPPGAWPGPTDTSGPNISPPSIGCPDPRRWRVTRVVVVDDQAVVREGLVLLLGLLPGIEVVGSAGDGEAALRLVEEERPDVVLMDLRMPRMDGVEATGRIRAAYPETQVVVLTTYSDDDSVFAALRAGARGFLTKDADADDIARAVATVVRGDAQLDPSVQRRLLDSMAPTRVRPAPAARGADLPDGLTPREGEVLALIADGLSNAEIAGRLHVTEATVKTHINNLFAKAHLRGRAQAVTYAYRHGLARPS</sequence>
<keyword evidence="4" id="KW-0804">Transcription</keyword>
<evidence type="ECO:0000313" key="10">
    <source>
        <dbReference type="Proteomes" id="UP000295302"/>
    </source>
</evidence>
<dbReference type="PROSITE" id="PS50110">
    <property type="entry name" value="RESPONSE_REGULATORY"/>
    <property type="match status" value="1"/>
</dbReference>
<dbReference type="AlphaFoldDB" id="A0A4R4YPM4"/>
<evidence type="ECO:0000256" key="5">
    <source>
        <dbReference type="PROSITE-ProRule" id="PRU00169"/>
    </source>
</evidence>
<dbReference type="Gene3D" id="3.40.50.2300">
    <property type="match status" value="1"/>
</dbReference>
<dbReference type="InterPro" id="IPR001789">
    <property type="entry name" value="Sig_transdc_resp-reg_receiver"/>
</dbReference>
<dbReference type="GO" id="GO:0003677">
    <property type="term" value="F:DNA binding"/>
    <property type="evidence" value="ECO:0007669"/>
    <property type="project" value="UniProtKB-KW"/>
</dbReference>
<feature type="domain" description="HTH luxR-type" evidence="7">
    <location>
        <begin position="193"/>
        <end position="258"/>
    </location>
</feature>
<proteinExistence type="predicted"/>
<dbReference type="PROSITE" id="PS50043">
    <property type="entry name" value="HTH_LUXR_2"/>
    <property type="match status" value="1"/>
</dbReference>
<reference evidence="9 10" key="1">
    <citation type="submission" date="2019-03" db="EMBL/GenBank/DDBJ databases">
        <title>Draft genome sequences of novel Actinobacteria.</title>
        <authorList>
            <person name="Sahin N."/>
            <person name="Ay H."/>
            <person name="Saygin H."/>
        </authorList>
    </citation>
    <scope>NUCLEOTIDE SEQUENCE [LARGE SCALE GENOMIC DNA]</scope>
    <source>
        <strain evidence="9 10">CH32</strain>
    </source>
</reference>
<keyword evidence="1 5" id="KW-0597">Phosphoprotein</keyword>
<keyword evidence="10" id="KW-1185">Reference proteome</keyword>
<dbReference type="EMBL" id="SMKQ01000067">
    <property type="protein sequence ID" value="TDD46089.1"/>
    <property type="molecule type" value="Genomic_DNA"/>
</dbReference>
<dbReference type="GO" id="GO:0006355">
    <property type="term" value="P:regulation of DNA-templated transcription"/>
    <property type="evidence" value="ECO:0007669"/>
    <property type="project" value="InterPro"/>
</dbReference>
<dbReference type="PANTHER" id="PTHR43214">
    <property type="entry name" value="TWO-COMPONENT RESPONSE REGULATOR"/>
    <property type="match status" value="1"/>
</dbReference>
<gene>
    <name evidence="9" type="ORF">E1286_22060</name>
</gene>
<dbReference type="SMART" id="SM00421">
    <property type="entry name" value="HTH_LUXR"/>
    <property type="match status" value="1"/>
</dbReference>
<keyword evidence="3" id="KW-0238">DNA-binding</keyword>
<evidence type="ECO:0000256" key="3">
    <source>
        <dbReference type="ARBA" id="ARBA00023125"/>
    </source>
</evidence>
<feature type="domain" description="Response regulatory" evidence="8">
    <location>
        <begin position="46"/>
        <end position="162"/>
    </location>
</feature>
<dbReference type="SUPFAM" id="SSF52172">
    <property type="entry name" value="CheY-like"/>
    <property type="match status" value="1"/>
</dbReference>
<comment type="caution">
    <text evidence="9">The sequence shown here is derived from an EMBL/GenBank/DDBJ whole genome shotgun (WGS) entry which is preliminary data.</text>
</comment>
<dbReference type="InterPro" id="IPR039420">
    <property type="entry name" value="WalR-like"/>
</dbReference>
<dbReference type="Pfam" id="PF00072">
    <property type="entry name" value="Response_reg"/>
    <property type="match status" value="1"/>
</dbReference>
<dbReference type="PANTHER" id="PTHR43214:SF24">
    <property type="entry name" value="TRANSCRIPTIONAL REGULATORY PROTEIN NARL-RELATED"/>
    <property type="match status" value="1"/>
</dbReference>
<dbReference type="Proteomes" id="UP000295302">
    <property type="component" value="Unassembled WGS sequence"/>
</dbReference>
<protein>
    <submittedName>
        <fullName evidence="9">Response regulator transcription factor</fullName>
    </submittedName>
</protein>